<comment type="caution">
    <text evidence="1">The sequence shown here is derived from an EMBL/GenBank/DDBJ whole genome shotgun (WGS) entry which is preliminary data.</text>
</comment>
<protein>
    <submittedName>
        <fullName evidence="1">Uncharacterized protein</fullName>
    </submittedName>
</protein>
<name>A0A0F9NFJ7_9ZZZZ</name>
<gene>
    <name evidence="1" type="ORF">LCGC14_1342790</name>
</gene>
<accession>A0A0F9NFJ7</accession>
<dbReference type="EMBL" id="LAZR01008225">
    <property type="protein sequence ID" value="KKM80152.1"/>
    <property type="molecule type" value="Genomic_DNA"/>
</dbReference>
<proteinExistence type="predicted"/>
<reference evidence="1" key="1">
    <citation type="journal article" date="2015" name="Nature">
        <title>Complex archaea that bridge the gap between prokaryotes and eukaryotes.</title>
        <authorList>
            <person name="Spang A."/>
            <person name="Saw J.H."/>
            <person name="Jorgensen S.L."/>
            <person name="Zaremba-Niedzwiedzka K."/>
            <person name="Martijn J."/>
            <person name="Lind A.E."/>
            <person name="van Eijk R."/>
            <person name="Schleper C."/>
            <person name="Guy L."/>
            <person name="Ettema T.J."/>
        </authorList>
    </citation>
    <scope>NUCLEOTIDE SEQUENCE</scope>
</reference>
<dbReference type="AlphaFoldDB" id="A0A0F9NFJ7"/>
<evidence type="ECO:0000313" key="1">
    <source>
        <dbReference type="EMBL" id="KKM80152.1"/>
    </source>
</evidence>
<organism evidence="1">
    <name type="scientific">marine sediment metagenome</name>
    <dbReference type="NCBI Taxonomy" id="412755"/>
    <lineage>
        <taxon>unclassified sequences</taxon>
        <taxon>metagenomes</taxon>
        <taxon>ecological metagenomes</taxon>
    </lineage>
</organism>
<sequence length="116" mass="12658">MRLEPVEDWITAISILHQKPSPIIKPDVAKDTSRCFLIESVGPKAAEAGYKVGDIVVAKSVFDLKFYGGAYLRVTFVTGEVIQRVFEAPLNEFVLLSDVRMTADTIDLAGSKAAAE</sequence>